<dbReference type="PANTHER" id="PTHR44436">
    <property type="entry name" value="F-BOX/WD REPEAT-CONTAINING PROTEIN 2"/>
    <property type="match status" value="1"/>
</dbReference>
<keyword evidence="2" id="KW-0677">Repeat</keyword>
<dbReference type="InterPro" id="IPR036322">
    <property type="entry name" value="WD40_repeat_dom_sf"/>
</dbReference>
<evidence type="ECO:0000256" key="2">
    <source>
        <dbReference type="ARBA" id="ARBA00022737"/>
    </source>
</evidence>
<evidence type="ECO:0000313" key="4">
    <source>
        <dbReference type="EnsemblPlants" id="Kaladp0045s0395.1.v1.1"/>
    </source>
</evidence>
<dbReference type="Gene3D" id="1.20.1280.50">
    <property type="match status" value="1"/>
</dbReference>
<organism evidence="4 5">
    <name type="scientific">Kalanchoe fedtschenkoi</name>
    <name type="common">Lavender scallops</name>
    <name type="synonym">South American air plant</name>
    <dbReference type="NCBI Taxonomy" id="63787"/>
    <lineage>
        <taxon>Eukaryota</taxon>
        <taxon>Viridiplantae</taxon>
        <taxon>Streptophyta</taxon>
        <taxon>Embryophyta</taxon>
        <taxon>Tracheophyta</taxon>
        <taxon>Spermatophyta</taxon>
        <taxon>Magnoliopsida</taxon>
        <taxon>eudicotyledons</taxon>
        <taxon>Gunneridae</taxon>
        <taxon>Pentapetalae</taxon>
        <taxon>Saxifragales</taxon>
        <taxon>Crassulaceae</taxon>
        <taxon>Kalanchoe</taxon>
    </lineage>
</organism>
<dbReference type="OMA" id="VIYSMHH"/>
<sequence length="421" mass="47276">MDETLFGRHTKRGSVASTTTIHCLDHDLFCIIFSFLDLFDLVRCSAVCTFWNRIVCRSQLLHALFHRHSTVSTPATSSDKCLTVHLEELALERHRSFLLHGRIDVDQWKCHSVGISQCRMKMGSLLSGVGDKAVRIWSVESYKCLEEYYVPDMVQLDDFDFDESKVVGLIGTRICIWRRHGKRSTFPSHEGTLPKGICMRYSDPEAFVGCEDGTAHVFDMYSRRCSRIIRMHASSLTCVALSEDQLILSGSSLGGVSMTCLSDQRVATLKPSGSAGIKTLCLNRSSHLVFAGSTAGHVYCWDLRKMKMLWETKASTNVIYTLQAMHNDKSTLAVGGIDGVLRLLKQDTGEIVSRCVMETEAPARSTRKIINARRCGRRISEDTQIDSIPRTLRPPITCLAVGMKKIVTTHNCKNIRVWKFS</sequence>
<evidence type="ECO:0000256" key="1">
    <source>
        <dbReference type="ARBA" id="ARBA00022574"/>
    </source>
</evidence>
<dbReference type="InterPro" id="IPR001680">
    <property type="entry name" value="WD40_rpt"/>
</dbReference>
<evidence type="ECO:0000259" key="3">
    <source>
        <dbReference type="SMART" id="SM00256"/>
    </source>
</evidence>
<feature type="domain" description="F-box" evidence="3">
    <location>
        <begin position="24"/>
        <end position="64"/>
    </location>
</feature>
<dbReference type="InterPro" id="IPR036047">
    <property type="entry name" value="F-box-like_dom_sf"/>
</dbReference>
<keyword evidence="1" id="KW-0853">WD repeat</keyword>
<name>A0A7N0TUX0_KALFE</name>
<dbReference type="Gene3D" id="2.130.10.10">
    <property type="entry name" value="YVTN repeat-like/Quinoprotein amine dehydrogenase"/>
    <property type="match status" value="1"/>
</dbReference>
<reference evidence="4" key="1">
    <citation type="submission" date="2021-01" db="UniProtKB">
        <authorList>
            <consortium name="EnsemblPlants"/>
        </authorList>
    </citation>
    <scope>IDENTIFICATION</scope>
</reference>
<dbReference type="CDD" id="cd09917">
    <property type="entry name" value="F-box_SF"/>
    <property type="match status" value="1"/>
</dbReference>
<dbReference type="PANTHER" id="PTHR44436:SF1">
    <property type="entry name" value="F-BOX_WD REPEAT-CONTAINING PROTEIN 2"/>
    <property type="match status" value="1"/>
</dbReference>
<dbReference type="SMART" id="SM00320">
    <property type="entry name" value="WD40"/>
    <property type="match status" value="6"/>
</dbReference>
<proteinExistence type="predicted"/>
<dbReference type="Pfam" id="PF00646">
    <property type="entry name" value="F-box"/>
    <property type="match status" value="1"/>
</dbReference>
<protein>
    <recommendedName>
        <fullName evidence="3">F-box domain-containing protein</fullName>
    </recommendedName>
</protein>
<dbReference type="SMART" id="SM00256">
    <property type="entry name" value="FBOX"/>
    <property type="match status" value="1"/>
</dbReference>
<dbReference type="EnsemblPlants" id="Kaladp0045s0395.1.v1.1">
    <property type="protein sequence ID" value="Kaladp0045s0395.1.v1.1"/>
    <property type="gene ID" value="Kaladp0045s0395.v1.1"/>
</dbReference>
<dbReference type="InterPro" id="IPR042627">
    <property type="entry name" value="FBXW2"/>
</dbReference>
<keyword evidence="5" id="KW-1185">Reference proteome</keyword>
<accession>A0A7N0TUX0</accession>
<dbReference type="InterPro" id="IPR001810">
    <property type="entry name" value="F-box_dom"/>
</dbReference>
<dbReference type="Proteomes" id="UP000594263">
    <property type="component" value="Unplaced"/>
</dbReference>
<dbReference type="AlphaFoldDB" id="A0A7N0TUX0"/>
<evidence type="ECO:0000313" key="5">
    <source>
        <dbReference type="Proteomes" id="UP000594263"/>
    </source>
</evidence>
<dbReference type="SUPFAM" id="SSF50978">
    <property type="entry name" value="WD40 repeat-like"/>
    <property type="match status" value="1"/>
</dbReference>
<dbReference type="InterPro" id="IPR015943">
    <property type="entry name" value="WD40/YVTN_repeat-like_dom_sf"/>
</dbReference>
<dbReference type="Gramene" id="Kaladp0045s0395.1.v1.1">
    <property type="protein sequence ID" value="Kaladp0045s0395.1.v1.1"/>
    <property type="gene ID" value="Kaladp0045s0395.v1.1"/>
</dbReference>
<dbReference type="SUPFAM" id="SSF81383">
    <property type="entry name" value="F-box domain"/>
    <property type="match status" value="1"/>
</dbReference>